<proteinExistence type="predicted"/>
<dbReference type="Pfam" id="PF20152">
    <property type="entry name" value="DUF6534"/>
    <property type="match status" value="1"/>
</dbReference>
<reference evidence="4 5" key="1">
    <citation type="journal article" date="2015" name="Sci. Rep.">
        <title>Chromosome-level genome map provides insights into diverse defense mechanisms in the medicinal fungus Ganoderma sinense.</title>
        <authorList>
            <person name="Zhu Y."/>
            <person name="Xu J."/>
            <person name="Sun C."/>
            <person name="Zhou S."/>
            <person name="Xu H."/>
            <person name="Nelson D.R."/>
            <person name="Qian J."/>
            <person name="Song J."/>
            <person name="Luo H."/>
            <person name="Xiang L."/>
            <person name="Li Y."/>
            <person name="Xu Z."/>
            <person name="Ji A."/>
            <person name="Wang L."/>
            <person name="Lu S."/>
            <person name="Hayward A."/>
            <person name="Sun W."/>
            <person name="Li X."/>
            <person name="Schwartz D.C."/>
            <person name="Wang Y."/>
            <person name="Chen S."/>
        </authorList>
    </citation>
    <scope>NUCLEOTIDE SEQUENCE [LARGE SCALE GENOMIC DNA]</scope>
    <source>
        <strain evidence="4 5">ZZ0214-1</strain>
    </source>
</reference>
<name>A0A2G8RLI0_9APHY</name>
<feature type="transmembrane region" description="Helical" evidence="2">
    <location>
        <begin position="20"/>
        <end position="45"/>
    </location>
</feature>
<feature type="region of interest" description="Disordered" evidence="1">
    <location>
        <begin position="328"/>
        <end position="356"/>
    </location>
</feature>
<dbReference type="PANTHER" id="PTHR40465:SF1">
    <property type="entry name" value="DUF6534 DOMAIN-CONTAINING PROTEIN"/>
    <property type="match status" value="1"/>
</dbReference>
<keyword evidence="5" id="KW-1185">Reference proteome</keyword>
<evidence type="ECO:0000256" key="1">
    <source>
        <dbReference type="SAM" id="MobiDB-lite"/>
    </source>
</evidence>
<gene>
    <name evidence="4" type="ORF">GSI_15064</name>
</gene>
<feature type="transmembrane region" description="Helical" evidence="2">
    <location>
        <begin position="172"/>
        <end position="191"/>
    </location>
</feature>
<feature type="transmembrane region" description="Helical" evidence="2">
    <location>
        <begin position="57"/>
        <end position="78"/>
    </location>
</feature>
<dbReference type="OrthoDB" id="3046149at2759"/>
<feature type="transmembrane region" description="Helical" evidence="2">
    <location>
        <begin position="211"/>
        <end position="235"/>
    </location>
</feature>
<feature type="region of interest" description="Disordered" evidence="1">
    <location>
        <begin position="271"/>
        <end position="292"/>
    </location>
</feature>
<sequence length="356" mass="39294">MSSTQGTTAVVTSDELASTFGVLLIGFIFSVVLYGLTFFQTYIYYTRFPADHMGTKATVGALWAIDTAATTLISHTAYRYLITDFMIAFNQLNTTQTFIAEEVLSTVLIVAVQCYYAFRLWSVTNKQVAVPAFIGVLALVSGALNLIGIVNIARQDLFFEIVTNSVKVFRGIGLGIAVATDIVIVGSMFWYMRPSRNPGMAKPEGIYENIIVYCFNRGTVFTVVQVLFLVIFLTLPHSQGWILLGWVTSKVYVNSLLAMLNFRNTHHGRGVHEEDSLNQAASNRSGTISVPIGPQREINRSVQFGVPPKNRDPTNVIELDMVNSHADVYDKNDKTGGWPDAEGPSKRLDLGDDLSH</sequence>
<dbReference type="AlphaFoldDB" id="A0A2G8RLI0"/>
<keyword evidence="2" id="KW-0472">Membrane</keyword>
<keyword evidence="2" id="KW-0812">Transmembrane</keyword>
<dbReference type="Proteomes" id="UP000230002">
    <property type="component" value="Unassembled WGS sequence"/>
</dbReference>
<evidence type="ECO:0000313" key="4">
    <source>
        <dbReference type="EMBL" id="PIL22376.1"/>
    </source>
</evidence>
<organism evidence="4 5">
    <name type="scientific">Ganoderma sinense ZZ0214-1</name>
    <dbReference type="NCBI Taxonomy" id="1077348"/>
    <lineage>
        <taxon>Eukaryota</taxon>
        <taxon>Fungi</taxon>
        <taxon>Dikarya</taxon>
        <taxon>Basidiomycota</taxon>
        <taxon>Agaricomycotina</taxon>
        <taxon>Agaricomycetes</taxon>
        <taxon>Polyporales</taxon>
        <taxon>Polyporaceae</taxon>
        <taxon>Ganoderma</taxon>
    </lineage>
</organism>
<dbReference type="EMBL" id="AYKW01000069">
    <property type="protein sequence ID" value="PIL22376.1"/>
    <property type="molecule type" value="Genomic_DNA"/>
</dbReference>
<feature type="transmembrane region" description="Helical" evidence="2">
    <location>
        <begin position="98"/>
        <end position="118"/>
    </location>
</feature>
<keyword evidence="2" id="KW-1133">Transmembrane helix</keyword>
<protein>
    <recommendedName>
        <fullName evidence="3">DUF6534 domain-containing protein</fullName>
    </recommendedName>
</protein>
<feature type="domain" description="DUF6534" evidence="3">
    <location>
        <begin position="177"/>
        <end position="264"/>
    </location>
</feature>
<feature type="compositionally biased region" description="Basic and acidic residues" evidence="1">
    <location>
        <begin position="343"/>
        <end position="356"/>
    </location>
</feature>
<evidence type="ECO:0000256" key="2">
    <source>
        <dbReference type="SAM" id="Phobius"/>
    </source>
</evidence>
<evidence type="ECO:0000259" key="3">
    <source>
        <dbReference type="Pfam" id="PF20152"/>
    </source>
</evidence>
<comment type="caution">
    <text evidence="4">The sequence shown here is derived from an EMBL/GenBank/DDBJ whole genome shotgun (WGS) entry which is preliminary data.</text>
</comment>
<dbReference type="InterPro" id="IPR045339">
    <property type="entry name" value="DUF6534"/>
</dbReference>
<feature type="compositionally biased region" description="Polar residues" evidence="1">
    <location>
        <begin position="277"/>
        <end position="288"/>
    </location>
</feature>
<accession>A0A2G8RLI0</accession>
<evidence type="ECO:0000313" key="5">
    <source>
        <dbReference type="Proteomes" id="UP000230002"/>
    </source>
</evidence>
<feature type="transmembrane region" description="Helical" evidence="2">
    <location>
        <begin position="241"/>
        <end position="260"/>
    </location>
</feature>
<dbReference type="PANTHER" id="PTHR40465">
    <property type="entry name" value="CHROMOSOME 1, WHOLE GENOME SHOTGUN SEQUENCE"/>
    <property type="match status" value="1"/>
</dbReference>
<dbReference type="STRING" id="1077348.A0A2G8RLI0"/>
<feature type="transmembrane region" description="Helical" evidence="2">
    <location>
        <begin position="130"/>
        <end position="152"/>
    </location>
</feature>